<name>A0AAV4PI55_9ARAC</name>
<reference evidence="1 2" key="1">
    <citation type="submission" date="2021-06" db="EMBL/GenBank/DDBJ databases">
        <title>Caerostris darwini draft genome.</title>
        <authorList>
            <person name="Kono N."/>
            <person name="Arakawa K."/>
        </authorList>
    </citation>
    <scope>NUCLEOTIDE SEQUENCE [LARGE SCALE GENOMIC DNA]</scope>
</reference>
<evidence type="ECO:0000313" key="1">
    <source>
        <dbReference type="EMBL" id="GIX96304.1"/>
    </source>
</evidence>
<dbReference type="Proteomes" id="UP001054837">
    <property type="component" value="Unassembled WGS sequence"/>
</dbReference>
<dbReference type="EMBL" id="BPLQ01002893">
    <property type="protein sequence ID" value="GIX96304.1"/>
    <property type="molecule type" value="Genomic_DNA"/>
</dbReference>
<sequence>MAIITRKIPAQIAPNLSKWGSPSSFEPEEVHGFTDFNRTFFQLPPSRIPMEQSFDKRLHNNFKHMLLSSTNHPLNQNLLPYNTYQSKYIMAIITRKIPAQIVPNLSKWGSPSSFGPEEVHGFVPPNIPSTV</sequence>
<organism evidence="1 2">
    <name type="scientific">Caerostris darwini</name>
    <dbReference type="NCBI Taxonomy" id="1538125"/>
    <lineage>
        <taxon>Eukaryota</taxon>
        <taxon>Metazoa</taxon>
        <taxon>Ecdysozoa</taxon>
        <taxon>Arthropoda</taxon>
        <taxon>Chelicerata</taxon>
        <taxon>Arachnida</taxon>
        <taxon>Araneae</taxon>
        <taxon>Araneomorphae</taxon>
        <taxon>Entelegynae</taxon>
        <taxon>Araneoidea</taxon>
        <taxon>Araneidae</taxon>
        <taxon>Caerostris</taxon>
    </lineage>
</organism>
<dbReference type="AlphaFoldDB" id="A0AAV4PI55"/>
<evidence type="ECO:0000313" key="2">
    <source>
        <dbReference type="Proteomes" id="UP001054837"/>
    </source>
</evidence>
<accession>A0AAV4PI55</accession>
<comment type="caution">
    <text evidence="1">The sequence shown here is derived from an EMBL/GenBank/DDBJ whole genome shotgun (WGS) entry which is preliminary data.</text>
</comment>
<proteinExistence type="predicted"/>
<keyword evidence="2" id="KW-1185">Reference proteome</keyword>
<protein>
    <submittedName>
        <fullName evidence="1">Uncharacterized protein</fullName>
    </submittedName>
</protein>
<gene>
    <name evidence="1" type="ORF">CDAR_459281</name>
</gene>